<evidence type="ECO:0000313" key="7">
    <source>
        <dbReference type="EMBL" id="PKT68891.1"/>
    </source>
</evidence>
<dbReference type="RefSeq" id="WP_103553219.1">
    <property type="nucleotide sequence ID" value="NZ_JBHJSK010000016.1"/>
</dbReference>
<evidence type="ECO:0000256" key="1">
    <source>
        <dbReference type="ARBA" id="ARBA00023015"/>
    </source>
</evidence>
<evidence type="ECO:0000256" key="3">
    <source>
        <dbReference type="ARBA" id="ARBA00023163"/>
    </source>
</evidence>
<sequence length="227" mass="23642">MNPAKAGPASEKTDGSASEKADGPVPEKTGGPVPEKTGGPARPYHHGDLRRAILGAALDVIAAEGPSAVSLRDLARRAGVSHAAPAHHFKDRVGLLTAIAAEGFGLLATALDDAGDLRDAGVRYVRFAREHPAHFQVMFAPELLRANDLELTTARTLAGGRLRAAVSAVPAEGRGPDARLAGIAAWSLAHGFATLLISHNLDGQVGGQDPDEVFHDLTGMLFRPEQP</sequence>
<dbReference type="InterPro" id="IPR036271">
    <property type="entry name" value="Tet_transcr_reg_TetR-rel_C_sf"/>
</dbReference>
<dbReference type="PROSITE" id="PS50977">
    <property type="entry name" value="HTH_TETR_2"/>
    <property type="match status" value="1"/>
</dbReference>
<feature type="DNA-binding region" description="H-T-H motif" evidence="4">
    <location>
        <begin position="70"/>
        <end position="89"/>
    </location>
</feature>
<keyword evidence="1" id="KW-0805">Transcription regulation</keyword>
<dbReference type="InterPro" id="IPR001647">
    <property type="entry name" value="HTH_TetR"/>
</dbReference>
<dbReference type="InterPro" id="IPR009057">
    <property type="entry name" value="Homeodomain-like_sf"/>
</dbReference>
<protein>
    <submittedName>
        <fullName evidence="7">TetR family transcriptional regulator</fullName>
    </submittedName>
</protein>
<feature type="domain" description="HTH tetR-type" evidence="6">
    <location>
        <begin position="47"/>
        <end position="107"/>
    </location>
</feature>
<dbReference type="OrthoDB" id="3173376at2"/>
<dbReference type="GO" id="GO:0003700">
    <property type="term" value="F:DNA-binding transcription factor activity"/>
    <property type="evidence" value="ECO:0007669"/>
    <property type="project" value="TreeGrafter"/>
</dbReference>
<dbReference type="Gene3D" id="1.10.357.10">
    <property type="entry name" value="Tetracycline Repressor, domain 2"/>
    <property type="match status" value="1"/>
</dbReference>
<dbReference type="AlphaFoldDB" id="A0A2I0SG35"/>
<dbReference type="EMBL" id="PJOS01000093">
    <property type="protein sequence ID" value="PKT68891.1"/>
    <property type="molecule type" value="Genomic_DNA"/>
</dbReference>
<dbReference type="InterPro" id="IPR050109">
    <property type="entry name" value="HTH-type_TetR-like_transc_reg"/>
</dbReference>
<dbReference type="Pfam" id="PF13305">
    <property type="entry name" value="TetR_C_33"/>
    <property type="match status" value="1"/>
</dbReference>
<dbReference type="InterPro" id="IPR025996">
    <property type="entry name" value="MT1864/Rv1816-like_C"/>
</dbReference>
<reference evidence="7 8" key="1">
    <citation type="submission" date="2017-12" db="EMBL/GenBank/DDBJ databases">
        <title>Streptomyces populusis sp. nov., a novel endophytic actinobacterium isolated from stems of Populus adenopoda Maxim.</title>
        <authorList>
            <person name="Wang Z."/>
        </authorList>
    </citation>
    <scope>NUCLEOTIDE SEQUENCE [LARGE SCALE GENOMIC DNA]</scope>
    <source>
        <strain evidence="7 8">A249</strain>
    </source>
</reference>
<name>A0A2I0SG35_9ACTN</name>
<dbReference type="GO" id="GO:0000976">
    <property type="term" value="F:transcription cis-regulatory region binding"/>
    <property type="evidence" value="ECO:0007669"/>
    <property type="project" value="TreeGrafter"/>
</dbReference>
<evidence type="ECO:0000259" key="6">
    <source>
        <dbReference type="PROSITE" id="PS50977"/>
    </source>
</evidence>
<gene>
    <name evidence="7" type="ORF">CW362_32640</name>
</gene>
<keyword evidence="8" id="KW-1185">Reference proteome</keyword>
<evidence type="ECO:0000256" key="2">
    <source>
        <dbReference type="ARBA" id="ARBA00023125"/>
    </source>
</evidence>
<dbReference type="PANTHER" id="PTHR30055:SF220">
    <property type="entry name" value="TETR-FAMILY REGULATORY PROTEIN"/>
    <property type="match status" value="1"/>
</dbReference>
<accession>A0A2I0SG35</accession>
<organism evidence="7 8">
    <name type="scientific">Streptomyces populi</name>
    <dbReference type="NCBI Taxonomy" id="2058924"/>
    <lineage>
        <taxon>Bacteria</taxon>
        <taxon>Bacillati</taxon>
        <taxon>Actinomycetota</taxon>
        <taxon>Actinomycetes</taxon>
        <taxon>Kitasatosporales</taxon>
        <taxon>Streptomycetaceae</taxon>
        <taxon>Streptomyces</taxon>
    </lineage>
</organism>
<keyword evidence="3" id="KW-0804">Transcription</keyword>
<evidence type="ECO:0000256" key="4">
    <source>
        <dbReference type="PROSITE-ProRule" id="PRU00335"/>
    </source>
</evidence>
<feature type="region of interest" description="Disordered" evidence="5">
    <location>
        <begin position="1"/>
        <end position="45"/>
    </location>
</feature>
<dbReference type="Pfam" id="PF00440">
    <property type="entry name" value="TetR_N"/>
    <property type="match status" value="1"/>
</dbReference>
<proteinExistence type="predicted"/>
<dbReference type="Proteomes" id="UP000236178">
    <property type="component" value="Unassembled WGS sequence"/>
</dbReference>
<comment type="caution">
    <text evidence="7">The sequence shown here is derived from an EMBL/GenBank/DDBJ whole genome shotgun (WGS) entry which is preliminary data.</text>
</comment>
<feature type="compositionally biased region" description="Basic and acidic residues" evidence="5">
    <location>
        <begin position="11"/>
        <end position="22"/>
    </location>
</feature>
<evidence type="ECO:0000256" key="5">
    <source>
        <dbReference type="SAM" id="MobiDB-lite"/>
    </source>
</evidence>
<evidence type="ECO:0000313" key="8">
    <source>
        <dbReference type="Proteomes" id="UP000236178"/>
    </source>
</evidence>
<dbReference type="PANTHER" id="PTHR30055">
    <property type="entry name" value="HTH-TYPE TRANSCRIPTIONAL REGULATOR RUTR"/>
    <property type="match status" value="1"/>
</dbReference>
<keyword evidence="2 4" id="KW-0238">DNA-binding</keyword>
<dbReference type="SUPFAM" id="SSF48498">
    <property type="entry name" value="Tetracyclin repressor-like, C-terminal domain"/>
    <property type="match status" value="1"/>
</dbReference>
<dbReference type="SUPFAM" id="SSF46689">
    <property type="entry name" value="Homeodomain-like"/>
    <property type="match status" value="1"/>
</dbReference>